<evidence type="ECO:0000313" key="6">
    <source>
        <dbReference type="Proteomes" id="UP000613582"/>
    </source>
</evidence>
<keyword evidence="1" id="KW-0328">Glycosyltransferase</keyword>
<reference evidence="5" key="1">
    <citation type="journal article" date="2014" name="Int. J. Syst. Evol. Microbiol.">
        <title>Complete genome sequence of Corynebacterium casei LMG S-19264T (=DSM 44701T), isolated from a smear-ripened cheese.</title>
        <authorList>
            <consortium name="US DOE Joint Genome Institute (JGI-PGF)"/>
            <person name="Walter F."/>
            <person name="Albersmeier A."/>
            <person name="Kalinowski J."/>
            <person name="Ruckert C."/>
        </authorList>
    </citation>
    <scope>NUCLEOTIDE SEQUENCE</scope>
    <source>
        <strain evidence="5">CGMCC 1.12921</strain>
    </source>
</reference>
<dbReference type="InterPro" id="IPR008928">
    <property type="entry name" value="6-hairpin_glycosidase_sf"/>
</dbReference>
<evidence type="ECO:0000313" key="5">
    <source>
        <dbReference type="EMBL" id="GGD07743.1"/>
    </source>
</evidence>
<dbReference type="Pfam" id="PF17167">
    <property type="entry name" value="Glyco_hydro_94"/>
    <property type="match status" value="1"/>
</dbReference>
<dbReference type="AlphaFoldDB" id="A0A8J2V2V2"/>
<dbReference type="Gene3D" id="1.50.10.10">
    <property type="match status" value="1"/>
</dbReference>
<evidence type="ECO:0000256" key="3">
    <source>
        <dbReference type="SAM" id="SignalP"/>
    </source>
</evidence>
<dbReference type="Proteomes" id="UP000613582">
    <property type="component" value="Unassembled WGS sequence"/>
</dbReference>
<keyword evidence="2" id="KW-0808">Transferase</keyword>
<evidence type="ECO:0000256" key="1">
    <source>
        <dbReference type="ARBA" id="ARBA00022676"/>
    </source>
</evidence>
<dbReference type="EMBL" id="BMGH01000001">
    <property type="protein sequence ID" value="GGD07743.1"/>
    <property type="molecule type" value="Genomic_DNA"/>
</dbReference>
<dbReference type="InterPro" id="IPR052047">
    <property type="entry name" value="GH94_Enzymes"/>
</dbReference>
<dbReference type="InterPro" id="IPR012341">
    <property type="entry name" value="6hp_glycosidase-like_sf"/>
</dbReference>
<feature type="signal peptide" evidence="3">
    <location>
        <begin position="1"/>
        <end position="22"/>
    </location>
</feature>
<keyword evidence="3" id="KW-0732">Signal</keyword>
<dbReference type="PANTHER" id="PTHR37469:SF2">
    <property type="entry name" value="CELLOBIONIC ACID PHOSPHORYLASE"/>
    <property type="match status" value="1"/>
</dbReference>
<comment type="caution">
    <text evidence="5">The sequence shown here is derived from an EMBL/GenBank/DDBJ whole genome shotgun (WGS) entry which is preliminary data.</text>
</comment>
<gene>
    <name evidence="5" type="ORF">GCM10011342_15770</name>
</gene>
<name>A0A8J2V2V2_9PROT</name>
<reference evidence="5" key="2">
    <citation type="submission" date="2020-09" db="EMBL/GenBank/DDBJ databases">
        <authorList>
            <person name="Sun Q."/>
            <person name="Zhou Y."/>
        </authorList>
    </citation>
    <scope>NUCLEOTIDE SEQUENCE</scope>
    <source>
        <strain evidence="5">CGMCC 1.12921</strain>
    </source>
</reference>
<accession>A0A8J2V2V2</accession>
<dbReference type="GO" id="GO:0005975">
    <property type="term" value="P:carbohydrate metabolic process"/>
    <property type="evidence" value="ECO:0007669"/>
    <property type="project" value="InterPro"/>
</dbReference>
<evidence type="ECO:0000256" key="2">
    <source>
        <dbReference type="ARBA" id="ARBA00022679"/>
    </source>
</evidence>
<feature type="domain" description="Glycosyl hydrolase 94 catalytic" evidence="4">
    <location>
        <begin position="404"/>
        <end position="567"/>
    </location>
</feature>
<dbReference type="PANTHER" id="PTHR37469">
    <property type="entry name" value="CELLOBIONIC ACID PHOSPHORYLASE-RELATED"/>
    <property type="match status" value="1"/>
</dbReference>
<proteinExistence type="predicted"/>
<keyword evidence="6" id="KW-1185">Reference proteome</keyword>
<dbReference type="InterPro" id="IPR033432">
    <property type="entry name" value="GH94_catalytic"/>
</dbReference>
<dbReference type="GO" id="GO:0016757">
    <property type="term" value="F:glycosyltransferase activity"/>
    <property type="evidence" value="ECO:0007669"/>
    <property type="project" value="UniProtKB-KW"/>
</dbReference>
<protein>
    <recommendedName>
        <fullName evidence="4">Glycosyl hydrolase 94 catalytic domain-containing protein</fullName>
    </recommendedName>
</protein>
<sequence>MLRAGTAAIALPWLAPVMSASATGTSIDGRSTRIGRWEQTRAGLPAYRYEGSLPALAFDKTGRDAQQPPDPAFILGNYRLTAFAHVSGILQLLTGERVWARVNAAGDRMLYGDNHARLTVSDSESAAQAYDLVGMQSLAIDPARTTRRFGPGFAHWGYALSPELHARRVVSARPSLSLRDGNPSLVITVTLNNSGSRSVAFSHEEGFGMRYVPCNLQRIEPDARVARYASSVTNDATRRIALSQTRHIPVAFTVEDAVDAPNLHDLQPVNVFLHAHSSDTALSLDISGSDDERLLARIRGDVPAGGTVSFDIVIGLTYGDMDQAAALATDMLSSGDRDRIDDGLYSGLWATQLPDMTQEQNPVFRTEMPWHAHALEAMATYSAYFDETFVPQGTIYTYEDGENISNRDNLQALLPLCYSNPPLAKSCLRHVLKQTTRQGEIKRGTSGFGYMPPSIYKESDAQLYMFMAVGEYLRVTRDHALLNERVEFYPVEGNHSETVLNVLKRHFVYLRDEVGTGEHGLIRILNSDWSDSFFHLYSPNLTAASAESHLNSAMALAILPRFIAGLRAAGIGQDDPFIAALSHYHDDLSAAYMTDLGDRTFSARAYLNGGKPRYGVDVVCLEPQGFLLQIPDLPEPRKAAIYRVVKEATFAPEKVGFRIREKPIFGTSGGGEDGGFWFALEGQMVLGVSSFDKAEAEKLLETMSFHNFAKEYPDYVLGRWTHTDSMQSSLHPREGLMNYWKPSLEESGIGYCSHPHSWPLYNYFHLRDVR</sequence>
<evidence type="ECO:0000259" key="4">
    <source>
        <dbReference type="Pfam" id="PF17167"/>
    </source>
</evidence>
<organism evidence="5 6">
    <name type="scientific">Aquisalinus flavus</name>
    <dbReference type="NCBI Taxonomy" id="1526572"/>
    <lineage>
        <taxon>Bacteria</taxon>
        <taxon>Pseudomonadati</taxon>
        <taxon>Pseudomonadota</taxon>
        <taxon>Alphaproteobacteria</taxon>
        <taxon>Parvularculales</taxon>
        <taxon>Parvularculaceae</taxon>
        <taxon>Aquisalinus</taxon>
    </lineage>
</organism>
<feature type="chain" id="PRO_5035227560" description="Glycosyl hydrolase 94 catalytic domain-containing protein" evidence="3">
    <location>
        <begin position="23"/>
        <end position="770"/>
    </location>
</feature>
<dbReference type="SUPFAM" id="SSF48208">
    <property type="entry name" value="Six-hairpin glycosidases"/>
    <property type="match status" value="1"/>
</dbReference>